<keyword evidence="1" id="KW-0812">Transmembrane</keyword>
<sequence>MEVPAGDSARAETVLPLSVAELADFVRDAERLWRLNPHLDIRDWRPREDGFAYAAHDELGGRDVEAWVTVGGDNGRLTLRYATGLRQATEIIVEAAADGAHLIVIDHYPRIEDPQDPRLAEVDRTLVPWVAAIRRHLLARRRWRWLPGWRWWNERFLLHMAPRSRRIVRLLVWISVLEFLVFLGAVAVLRLAS</sequence>
<gene>
    <name evidence="2" type="ORF">DFR35_0597</name>
</gene>
<dbReference type="EMBL" id="RCCI01000004">
    <property type="protein sequence ID" value="RLJ68043.1"/>
    <property type="molecule type" value="Genomic_DNA"/>
</dbReference>
<protein>
    <submittedName>
        <fullName evidence="2">Uncharacterized protein</fullName>
    </submittedName>
</protein>
<evidence type="ECO:0000313" key="3">
    <source>
        <dbReference type="Proteomes" id="UP000268908"/>
    </source>
</evidence>
<dbReference type="AlphaFoldDB" id="A0A497XJD8"/>
<evidence type="ECO:0000313" key="2">
    <source>
        <dbReference type="EMBL" id="RLJ68043.1"/>
    </source>
</evidence>
<organism evidence="2 3">
    <name type="scientific">Sulfurisoma sediminicola</name>
    <dbReference type="NCBI Taxonomy" id="1381557"/>
    <lineage>
        <taxon>Bacteria</taxon>
        <taxon>Pseudomonadati</taxon>
        <taxon>Pseudomonadota</taxon>
        <taxon>Betaproteobacteria</taxon>
        <taxon>Nitrosomonadales</taxon>
        <taxon>Sterolibacteriaceae</taxon>
        <taxon>Sulfurisoma</taxon>
    </lineage>
</organism>
<feature type="transmembrane region" description="Helical" evidence="1">
    <location>
        <begin position="170"/>
        <end position="192"/>
    </location>
</feature>
<evidence type="ECO:0000256" key="1">
    <source>
        <dbReference type="SAM" id="Phobius"/>
    </source>
</evidence>
<keyword evidence="1" id="KW-1133">Transmembrane helix</keyword>
<dbReference type="Proteomes" id="UP000268908">
    <property type="component" value="Unassembled WGS sequence"/>
</dbReference>
<accession>A0A497XJD8</accession>
<keyword evidence="3" id="KW-1185">Reference proteome</keyword>
<dbReference type="RefSeq" id="WP_121239978.1">
    <property type="nucleotide sequence ID" value="NZ_BHVV01000001.1"/>
</dbReference>
<keyword evidence="1" id="KW-0472">Membrane</keyword>
<comment type="caution">
    <text evidence="2">The sequence shown here is derived from an EMBL/GenBank/DDBJ whole genome shotgun (WGS) entry which is preliminary data.</text>
</comment>
<name>A0A497XJD8_9PROT</name>
<reference evidence="2 3" key="1">
    <citation type="submission" date="2018-10" db="EMBL/GenBank/DDBJ databases">
        <title>Genomic Encyclopedia of Type Strains, Phase IV (KMG-IV): sequencing the most valuable type-strain genomes for metagenomic binning, comparative biology and taxonomic classification.</title>
        <authorList>
            <person name="Goeker M."/>
        </authorList>
    </citation>
    <scope>NUCLEOTIDE SEQUENCE [LARGE SCALE GENOMIC DNA]</scope>
    <source>
        <strain evidence="2 3">DSM 26916</strain>
    </source>
</reference>
<proteinExistence type="predicted"/>